<dbReference type="Proteomes" id="UP000248764">
    <property type="component" value="Unassembled WGS sequence"/>
</dbReference>
<dbReference type="PROSITE" id="PS50088">
    <property type="entry name" value="ANK_REPEAT"/>
    <property type="match status" value="1"/>
</dbReference>
<dbReference type="Gene3D" id="1.25.40.20">
    <property type="entry name" value="Ankyrin repeat-containing domain"/>
    <property type="match status" value="3"/>
</dbReference>
<keyword evidence="3" id="KW-1185">Reference proteome</keyword>
<accession>A0A2W2C249</accession>
<evidence type="ECO:0000313" key="2">
    <source>
        <dbReference type="EMBL" id="PZF82007.1"/>
    </source>
</evidence>
<dbReference type="AlphaFoldDB" id="A0A2W2C249"/>
<dbReference type="EMBL" id="POTW01000046">
    <property type="protein sequence ID" value="PZF82007.1"/>
    <property type="molecule type" value="Genomic_DNA"/>
</dbReference>
<evidence type="ECO:0000313" key="3">
    <source>
        <dbReference type="Proteomes" id="UP000248764"/>
    </source>
</evidence>
<sequence>MPELPARPDLGHLKKQAKQLLRAFRDGDPAAAARFRATVPHATGPNSTGPQLRDAQSCVAREYGFASWAALREHVDEVRGLTMDEWLRLVYAGDTIGGTRTPRPELAVRRLADVDRAGAERAIGLATGDVAAVRAAIAADPGWVHRPGGPLGLAPLLAVTHSSLVRLPEFAPGLRESARTLLAAGADPDQSLTTPDGHLLSALYGAAGVTHDAEMTVLLLDAGADPDDESLYHSLDGDLACTRALLAAGATVTGTNAMFHVADANNADALRLLLAHGGDPNEPSPSLGTPLLFAIRRRCSAAFVRLLLDAVADPHAVTPDGVGAHRLALRLGLPEVAALLSPGDDEDDPLEDLIAACARADAGAAKALLAARPGLTSALDAGQRRLLPDLAGEGAADAVRAMVEAGWPIDTRGGDWDATALNHAVMRGDAELTRFLLEHGADPAVPHGFGDTVVGTLSWASLNDPDSRIDLVGCAQALLDHGVVPPAGYDYSDEVRAVFS</sequence>
<dbReference type="PANTHER" id="PTHR46224">
    <property type="entry name" value="ANKYRIN REPEAT FAMILY PROTEIN"/>
    <property type="match status" value="1"/>
</dbReference>
<protein>
    <submittedName>
        <fullName evidence="2">Uncharacterized protein</fullName>
    </submittedName>
</protein>
<name>A0A2W2C249_9ACTN</name>
<dbReference type="Pfam" id="PF13637">
    <property type="entry name" value="Ank_4"/>
    <property type="match status" value="1"/>
</dbReference>
<dbReference type="SUPFAM" id="SSF48403">
    <property type="entry name" value="Ankyrin repeat"/>
    <property type="match status" value="2"/>
</dbReference>
<feature type="repeat" description="ANK" evidence="1">
    <location>
        <begin position="416"/>
        <end position="448"/>
    </location>
</feature>
<proteinExistence type="predicted"/>
<reference evidence="2 3" key="1">
    <citation type="submission" date="2018-01" db="EMBL/GenBank/DDBJ databases">
        <title>Draft genome sequence of Jiangella sp. GTF31.</title>
        <authorList>
            <person name="Sahin N."/>
            <person name="Ay H."/>
            <person name="Saygin H."/>
        </authorList>
    </citation>
    <scope>NUCLEOTIDE SEQUENCE [LARGE SCALE GENOMIC DNA]</scope>
    <source>
        <strain evidence="2 3">GTF31</strain>
    </source>
</reference>
<evidence type="ECO:0000256" key="1">
    <source>
        <dbReference type="PROSITE-ProRule" id="PRU00023"/>
    </source>
</evidence>
<dbReference type="SMART" id="SM00248">
    <property type="entry name" value="ANK"/>
    <property type="match status" value="4"/>
</dbReference>
<dbReference type="RefSeq" id="WP_111256119.1">
    <property type="nucleotide sequence ID" value="NZ_POTW01000046.1"/>
</dbReference>
<dbReference type="PANTHER" id="PTHR46224:SF64">
    <property type="entry name" value="IQ MOTIF AND ANKYRIN REPEAT DOMAIN-CONTAINING PROTEIN 1"/>
    <property type="match status" value="1"/>
</dbReference>
<dbReference type="PROSITE" id="PS50297">
    <property type="entry name" value="ANK_REP_REGION"/>
    <property type="match status" value="1"/>
</dbReference>
<comment type="caution">
    <text evidence="2">The sequence shown here is derived from an EMBL/GenBank/DDBJ whole genome shotgun (WGS) entry which is preliminary data.</text>
</comment>
<keyword evidence="1" id="KW-0040">ANK repeat</keyword>
<organism evidence="2 3">
    <name type="scientific">Jiangella anatolica</name>
    <dbReference type="NCBI Taxonomy" id="2670374"/>
    <lineage>
        <taxon>Bacteria</taxon>
        <taxon>Bacillati</taxon>
        <taxon>Actinomycetota</taxon>
        <taxon>Actinomycetes</taxon>
        <taxon>Jiangellales</taxon>
        <taxon>Jiangellaceae</taxon>
        <taxon>Jiangella</taxon>
    </lineage>
</organism>
<dbReference type="InterPro" id="IPR036770">
    <property type="entry name" value="Ankyrin_rpt-contain_sf"/>
</dbReference>
<dbReference type="InterPro" id="IPR051616">
    <property type="entry name" value="Cul2-RING_E3_ligase_SR"/>
</dbReference>
<dbReference type="InterPro" id="IPR002110">
    <property type="entry name" value="Ankyrin_rpt"/>
</dbReference>
<gene>
    <name evidence="2" type="ORF">C1I92_18440</name>
</gene>